<dbReference type="InterPro" id="IPR026022">
    <property type="entry name" value="PhoU_dom"/>
</dbReference>
<dbReference type="InterPro" id="IPR038078">
    <property type="entry name" value="PhoU-like_sf"/>
</dbReference>
<feature type="domain" description="PhoU" evidence="3">
    <location>
        <begin position="15"/>
        <end position="102"/>
    </location>
</feature>
<keyword evidence="5" id="KW-1185">Reference proteome</keyword>
<dbReference type="RefSeq" id="WP_218252588.1">
    <property type="nucleotide sequence ID" value="NZ_JABXWD010000174.1"/>
</dbReference>
<evidence type="ECO:0000256" key="2">
    <source>
        <dbReference type="PIRNR" id="PIRNR003107"/>
    </source>
</evidence>
<dbReference type="Pfam" id="PF01895">
    <property type="entry name" value="PhoU"/>
    <property type="match status" value="2"/>
</dbReference>
<comment type="subcellular location">
    <subcellularLocation>
        <location evidence="2">Cytoplasm</location>
    </subcellularLocation>
</comment>
<dbReference type="SUPFAM" id="SSF109755">
    <property type="entry name" value="PhoU-like"/>
    <property type="match status" value="1"/>
</dbReference>
<protein>
    <recommendedName>
        <fullName evidence="2">Phosphate-specific transport system accessory protein PhoU</fullName>
    </recommendedName>
</protein>
<dbReference type="NCBIfam" id="TIGR02135">
    <property type="entry name" value="phoU_full"/>
    <property type="match status" value="1"/>
</dbReference>
<keyword evidence="2" id="KW-0813">Transport</keyword>
<dbReference type="InterPro" id="IPR028366">
    <property type="entry name" value="PhoU"/>
</dbReference>
<evidence type="ECO:0000259" key="3">
    <source>
        <dbReference type="Pfam" id="PF01895"/>
    </source>
</evidence>
<dbReference type="Proteomes" id="UP001196980">
    <property type="component" value="Unassembled WGS sequence"/>
</dbReference>
<evidence type="ECO:0000313" key="5">
    <source>
        <dbReference type="Proteomes" id="UP001196980"/>
    </source>
</evidence>
<keyword evidence="2" id="KW-0592">Phosphate transport</keyword>
<gene>
    <name evidence="4" type="primary">phoU</name>
    <name evidence="4" type="ORF">HWQ67_10210</name>
</gene>
<feature type="domain" description="PhoU" evidence="3">
    <location>
        <begin position="118"/>
        <end position="203"/>
    </location>
</feature>
<dbReference type="PIRSF" id="PIRSF003107">
    <property type="entry name" value="PhoU"/>
    <property type="match status" value="1"/>
</dbReference>
<evidence type="ECO:0000256" key="1">
    <source>
        <dbReference type="ARBA" id="ARBA00008107"/>
    </source>
</evidence>
<name>A0ABS6S0N8_9BACT</name>
<organism evidence="4 5">
    <name type="scientific">Candidatus Magnetobacterium casense</name>
    <dbReference type="NCBI Taxonomy" id="1455061"/>
    <lineage>
        <taxon>Bacteria</taxon>
        <taxon>Pseudomonadati</taxon>
        <taxon>Nitrospirota</taxon>
        <taxon>Thermodesulfovibrionia</taxon>
        <taxon>Thermodesulfovibrionales</taxon>
        <taxon>Candidatus Magnetobacteriaceae</taxon>
        <taxon>Candidatus Magnetobacterium</taxon>
    </lineage>
</organism>
<comment type="subunit">
    <text evidence="2">Homodimer.</text>
</comment>
<dbReference type="PANTHER" id="PTHR42930:SF3">
    <property type="entry name" value="PHOSPHATE-SPECIFIC TRANSPORT SYSTEM ACCESSORY PROTEIN PHOU"/>
    <property type="match status" value="1"/>
</dbReference>
<reference evidence="4 5" key="1">
    <citation type="journal article" date="2020" name="J Geophys Res Biogeosci">
        <title>Magnetotaxis as an Adaptation to Enable Bacterial Shuttling of Microbial Sulfur and Sulfur Cycling Across Aquatic Oxic#Anoxic Interfaces.</title>
        <authorList>
            <person name="Li J."/>
            <person name="Liu P."/>
            <person name="Wang J."/>
            <person name="Roberts A.P."/>
            <person name="Pan Y."/>
        </authorList>
    </citation>
    <scope>NUCLEOTIDE SEQUENCE [LARGE SCALE GENOMIC DNA]</scope>
    <source>
        <strain evidence="4 5">MYR-1_YQ</strain>
    </source>
</reference>
<proteinExistence type="inferred from homology"/>
<comment type="caution">
    <text evidence="4">The sequence shown here is derived from an EMBL/GenBank/DDBJ whole genome shotgun (WGS) entry which is preliminary data.</text>
</comment>
<comment type="function">
    <text evidence="2">Plays a role in the regulation of phosphate uptake.</text>
</comment>
<dbReference type="Gene3D" id="1.20.58.220">
    <property type="entry name" value="Phosphate transport system protein phou homolog 2, domain 2"/>
    <property type="match status" value="1"/>
</dbReference>
<comment type="similarity">
    <text evidence="1 2">Belongs to the PhoU family.</text>
</comment>
<accession>A0ABS6S0N8</accession>
<sequence>MSIKDDELRAIKDMLLKMASLVETAIKDSVRSLLERDTELANKVIKNDHVINTYDVHIDEACIKFIARRQPVGKDLRFITTGMKITTDLERIADHAVNIAQRAVELSNEPFNNTYDDISRMREVAQRMIKDAIDSFVNEDKRLAKDVIMRDDEVDDLNDIIIDELMAIMTKHPEAIVHATKLAYISRNLERIADHVTNVAEMVIYMIEGRIVRHIADTHETL</sequence>
<evidence type="ECO:0000313" key="4">
    <source>
        <dbReference type="EMBL" id="MBV6341958.1"/>
    </source>
</evidence>
<dbReference type="EMBL" id="JABXWD010000174">
    <property type="protein sequence ID" value="MBV6341958.1"/>
    <property type="molecule type" value="Genomic_DNA"/>
</dbReference>
<dbReference type="PANTHER" id="PTHR42930">
    <property type="entry name" value="PHOSPHATE-SPECIFIC TRANSPORT SYSTEM ACCESSORY PROTEIN PHOU"/>
    <property type="match status" value="1"/>
</dbReference>
<keyword evidence="2" id="KW-0963">Cytoplasm</keyword>